<dbReference type="InterPro" id="IPR013785">
    <property type="entry name" value="Aldolase_TIM"/>
</dbReference>
<dbReference type="Gene3D" id="3.20.20.70">
    <property type="entry name" value="Aldolase class I"/>
    <property type="match status" value="1"/>
</dbReference>
<name>A0A381Q2K4_9ZZZZ</name>
<dbReference type="SUPFAM" id="SSF51395">
    <property type="entry name" value="FMN-linked oxidoreductases"/>
    <property type="match status" value="1"/>
</dbReference>
<dbReference type="CDD" id="cd02801">
    <property type="entry name" value="DUS_like_FMN"/>
    <property type="match status" value="1"/>
</dbReference>
<dbReference type="Pfam" id="PF01207">
    <property type="entry name" value="Dus"/>
    <property type="match status" value="1"/>
</dbReference>
<dbReference type="NCBIfam" id="TIGR00737">
    <property type="entry name" value="nifR3_yhdG"/>
    <property type="match status" value="1"/>
</dbReference>
<evidence type="ECO:0000256" key="1">
    <source>
        <dbReference type="ARBA" id="ARBA00001917"/>
    </source>
</evidence>
<organism evidence="9">
    <name type="scientific">marine metagenome</name>
    <dbReference type="NCBI Taxonomy" id="408172"/>
    <lineage>
        <taxon>unclassified sequences</taxon>
        <taxon>metagenomes</taxon>
        <taxon>ecological metagenomes</taxon>
    </lineage>
</organism>
<keyword evidence="4" id="KW-0819">tRNA processing</keyword>
<keyword evidence="5" id="KW-0521">NADP</keyword>
<dbReference type="GO" id="GO:0050660">
    <property type="term" value="F:flavin adenine dinucleotide binding"/>
    <property type="evidence" value="ECO:0007669"/>
    <property type="project" value="InterPro"/>
</dbReference>
<comment type="cofactor">
    <cofactor evidence="1">
        <name>FMN</name>
        <dbReference type="ChEBI" id="CHEBI:58210"/>
    </cofactor>
</comment>
<reference evidence="9" key="1">
    <citation type="submission" date="2018-05" db="EMBL/GenBank/DDBJ databases">
        <authorList>
            <person name="Lanie J.A."/>
            <person name="Ng W.-L."/>
            <person name="Kazmierczak K.M."/>
            <person name="Andrzejewski T.M."/>
            <person name="Davidsen T.M."/>
            <person name="Wayne K.J."/>
            <person name="Tettelin H."/>
            <person name="Glass J.I."/>
            <person name="Rusch D."/>
            <person name="Podicherti R."/>
            <person name="Tsui H.-C.T."/>
            <person name="Winkler M.E."/>
        </authorList>
    </citation>
    <scope>NUCLEOTIDE SEQUENCE</scope>
</reference>
<evidence type="ECO:0000256" key="3">
    <source>
        <dbReference type="ARBA" id="ARBA00022643"/>
    </source>
</evidence>
<dbReference type="PANTHER" id="PTHR45846:SF1">
    <property type="entry name" value="TRNA-DIHYDROURIDINE(47) SYNTHASE [NAD(P)(+)]-LIKE"/>
    <property type="match status" value="1"/>
</dbReference>
<keyword evidence="6" id="KW-0560">Oxidoreductase</keyword>
<dbReference type="InterPro" id="IPR004652">
    <property type="entry name" value="DusB-like"/>
</dbReference>
<feature type="domain" description="DUS-like FMN-binding" evidence="8">
    <location>
        <begin position="35"/>
        <end position="345"/>
    </location>
</feature>
<dbReference type="GO" id="GO:0017150">
    <property type="term" value="F:tRNA dihydrouridine synthase activity"/>
    <property type="evidence" value="ECO:0007669"/>
    <property type="project" value="InterPro"/>
</dbReference>
<evidence type="ECO:0000256" key="4">
    <source>
        <dbReference type="ARBA" id="ARBA00022694"/>
    </source>
</evidence>
<keyword evidence="3" id="KW-0288">FMN</keyword>
<dbReference type="PROSITE" id="PS01136">
    <property type="entry name" value="UPF0034"/>
    <property type="match status" value="1"/>
</dbReference>
<sequence length="400" mass="42782">MGLRSAVNQHVPPASPGEFAVPRIGPLDVWPPVVLAPMAGVTNAPFRTLCREFGAGLYVSEMVTARGLLDGHIKTTRLAHFGPDESPRSIQLYGTEPESIGRAVDLLVGEGRVDHIDMNFGCPMPKVTRRGGGAAIPLKPRLFEDIVRAAVDFSGDVPVTVKFRKGTDDDHLTFLEAGRIAEAVGAAAVSLHARTAEQLYSGEADWSAVADLKAAVATIPVFGNGDVWEPWDALRLMRATGCDGVVVGRGCLGRPWLFGDLADVFGDEPSVGGGEPGDPPRLRDVTVAMSRHARLLVDWAGPHGIRDFRKHTAWYLKGYATGPAARRDLQTIADVDHLDRLLAALLDEVDPDMTLDPGSLRIPRSHRSGPRPVVLPEGWLDDPLDATPPPASAEVLVSGG</sequence>
<evidence type="ECO:0000256" key="6">
    <source>
        <dbReference type="ARBA" id="ARBA00023002"/>
    </source>
</evidence>
<dbReference type="EMBL" id="UINC01001169">
    <property type="protein sequence ID" value="SUZ73134.1"/>
    <property type="molecule type" value="Genomic_DNA"/>
</dbReference>
<dbReference type="InterPro" id="IPR018517">
    <property type="entry name" value="tRNA_hU_synthase_CS"/>
</dbReference>
<proteinExistence type="predicted"/>
<gene>
    <name evidence="9" type="ORF">METZ01_LOCUS25988</name>
</gene>
<protein>
    <recommendedName>
        <fullName evidence="8">DUS-like FMN-binding domain-containing protein</fullName>
    </recommendedName>
</protein>
<evidence type="ECO:0000313" key="9">
    <source>
        <dbReference type="EMBL" id="SUZ73134.1"/>
    </source>
</evidence>
<evidence type="ECO:0000259" key="8">
    <source>
        <dbReference type="Pfam" id="PF01207"/>
    </source>
</evidence>
<dbReference type="GO" id="GO:0003723">
    <property type="term" value="F:RNA binding"/>
    <property type="evidence" value="ECO:0007669"/>
    <property type="project" value="TreeGrafter"/>
</dbReference>
<dbReference type="InterPro" id="IPR035587">
    <property type="entry name" value="DUS-like_FMN-bd"/>
</dbReference>
<dbReference type="Gene3D" id="1.10.1200.80">
    <property type="entry name" value="Putative flavin oxidoreducatase, domain 2"/>
    <property type="match status" value="1"/>
</dbReference>
<dbReference type="InterPro" id="IPR024036">
    <property type="entry name" value="tRNA-dHydroUridine_Synthase_C"/>
</dbReference>
<evidence type="ECO:0000256" key="7">
    <source>
        <dbReference type="SAM" id="MobiDB-lite"/>
    </source>
</evidence>
<keyword evidence="2" id="KW-0285">Flavoprotein</keyword>
<feature type="region of interest" description="Disordered" evidence="7">
    <location>
        <begin position="356"/>
        <end position="400"/>
    </location>
</feature>
<evidence type="ECO:0000256" key="2">
    <source>
        <dbReference type="ARBA" id="ARBA00022630"/>
    </source>
</evidence>
<dbReference type="PANTHER" id="PTHR45846">
    <property type="entry name" value="TRNA-DIHYDROURIDINE(47) SYNTHASE [NAD(P)(+)]-LIKE"/>
    <property type="match status" value="1"/>
</dbReference>
<evidence type="ECO:0000256" key="5">
    <source>
        <dbReference type="ARBA" id="ARBA00022857"/>
    </source>
</evidence>
<accession>A0A381Q2K4</accession>
<dbReference type="AlphaFoldDB" id="A0A381Q2K4"/>